<keyword evidence="4 7" id="KW-0521">NADP</keyword>
<dbReference type="Proteomes" id="UP000319499">
    <property type="component" value="Unassembled WGS sequence"/>
</dbReference>
<evidence type="ECO:0000256" key="4">
    <source>
        <dbReference type="ARBA" id="ARBA00022857"/>
    </source>
</evidence>
<dbReference type="CDD" id="cd07079">
    <property type="entry name" value="ALDH_F18-19_ProA-GPR"/>
    <property type="match status" value="1"/>
</dbReference>
<dbReference type="GO" id="GO:0004350">
    <property type="term" value="F:glutamate-5-semialdehyde dehydrogenase activity"/>
    <property type="evidence" value="ECO:0007669"/>
    <property type="project" value="UniProtKB-UniRule"/>
</dbReference>
<dbReference type="GO" id="GO:0055129">
    <property type="term" value="P:L-proline biosynthetic process"/>
    <property type="evidence" value="ECO:0007669"/>
    <property type="project" value="UniProtKB-UniRule"/>
</dbReference>
<evidence type="ECO:0000313" key="9">
    <source>
        <dbReference type="Proteomes" id="UP000319499"/>
    </source>
</evidence>
<dbReference type="PANTHER" id="PTHR11063">
    <property type="entry name" value="GLUTAMATE SEMIALDEHYDE DEHYDROGENASE"/>
    <property type="match status" value="1"/>
</dbReference>
<dbReference type="PIRSF" id="PIRSF000151">
    <property type="entry name" value="GPR"/>
    <property type="match status" value="1"/>
</dbReference>
<dbReference type="InterPro" id="IPR016161">
    <property type="entry name" value="Ald_DH/histidinol_DH"/>
</dbReference>
<evidence type="ECO:0000256" key="1">
    <source>
        <dbReference type="ARBA" id="ARBA00004985"/>
    </source>
</evidence>
<dbReference type="PROSITE" id="PS01223">
    <property type="entry name" value="PROA"/>
    <property type="match status" value="1"/>
</dbReference>
<dbReference type="NCBIfam" id="TIGR00407">
    <property type="entry name" value="proA"/>
    <property type="match status" value="1"/>
</dbReference>
<dbReference type="GO" id="GO:0050661">
    <property type="term" value="F:NADP binding"/>
    <property type="evidence" value="ECO:0007669"/>
    <property type="project" value="InterPro"/>
</dbReference>
<keyword evidence="5 7" id="KW-0560">Oxidoreductase</keyword>
<dbReference type="PANTHER" id="PTHR11063:SF8">
    <property type="entry name" value="DELTA-1-PYRROLINE-5-CARBOXYLATE SYNTHASE"/>
    <property type="match status" value="1"/>
</dbReference>
<name>A0A563D8Q5_9FLAO</name>
<dbReference type="OrthoDB" id="9809970at2"/>
<dbReference type="UniPathway" id="UPA00098">
    <property type="reaction ID" value="UER00360"/>
</dbReference>
<evidence type="ECO:0000313" key="8">
    <source>
        <dbReference type="EMBL" id="TWP26626.1"/>
    </source>
</evidence>
<dbReference type="InterPro" id="IPR012134">
    <property type="entry name" value="Glu-5-SA_DH"/>
</dbReference>
<dbReference type="AlphaFoldDB" id="A0A563D8Q5"/>
<evidence type="ECO:0000256" key="2">
    <source>
        <dbReference type="ARBA" id="ARBA00022605"/>
    </source>
</evidence>
<comment type="caution">
    <text evidence="8">The sequence shown here is derived from an EMBL/GenBank/DDBJ whole genome shotgun (WGS) entry which is preliminary data.</text>
</comment>
<dbReference type="EC" id="1.2.1.41" evidence="7"/>
<evidence type="ECO:0000256" key="6">
    <source>
        <dbReference type="ARBA" id="ARBA00049024"/>
    </source>
</evidence>
<dbReference type="GO" id="GO:0005737">
    <property type="term" value="C:cytoplasm"/>
    <property type="evidence" value="ECO:0007669"/>
    <property type="project" value="UniProtKB-SubCell"/>
</dbReference>
<comment type="subcellular location">
    <subcellularLocation>
        <location evidence="7">Cytoplasm</location>
    </subcellularLocation>
</comment>
<evidence type="ECO:0000256" key="5">
    <source>
        <dbReference type="ARBA" id="ARBA00023002"/>
    </source>
</evidence>
<dbReference type="RefSeq" id="WP_146263045.1">
    <property type="nucleotide sequence ID" value="NZ_SELG01000041.1"/>
</dbReference>
<organism evidence="8 9">
    <name type="scientific">Apibacter muscae</name>
    <dbReference type="NCBI Taxonomy" id="2509004"/>
    <lineage>
        <taxon>Bacteria</taxon>
        <taxon>Pseudomonadati</taxon>
        <taxon>Bacteroidota</taxon>
        <taxon>Flavobacteriia</taxon>
        <taxon>Flavobacteriales</taxon>
        <taxon>Weeksellaceae</taxon>
        <taxon>Apibacter</taxon>
    </lineage>
</organism>
<keyword evidence="3 7" id="KW-0641">Proline biosynthesis</keyword>
<gene>
    <name evidence="7" type="primary">proA</name>
    <name evidence="8" type="ORF">ETU09_08670</name>
</gene>
<comment type="similarity">
    <text evidence="7">Belongs to the gamma-glutamyl phosphate reductase family.</text>
</comment>
<dbReference type="InterPro" id="IPR016162">
    <property type="entry name" value="Ald_DH_N"/>
</dbReference>
<dbReference type="InterPro" id="IPR000965">
    <property type="entry name" value="GPR_dom"/>
</dbReference>
<reference evidence="8 9" key="1">
    <citation type="submission" date="2019-02" db="EMBL/GenBank/DDBJ databases">
        <title>Apibacter muscae sp. nov.: a novel member of the house fly microbiota.</title>
        <authorList>
            <person name="Park R."/>
        </authorList>
    </citation>
    <scope>NUCLEOTIDE SEQUENCE [LARGE SCALE GENOMIC DNA]</scope>
    <source>
        <strain evidence="8 9">AL1</strain>
    </source>
</reference>
<sequence length="416" mass="46511">MKENFNHIFKNSVQASKELSLLCESTINEILNLLAKETENNIDYILSENKKDTDKMPITNPKYDRLLLNQSRIENIIEDLKNVAKLPYPVGYNFFEKKLNNGLIISKVSVPFGVVGIIYEARPNVSFDVFSLCLKSGNACLLKGGSDAYHSNQSIVNIIKKVLEKTNVNSDVCTLLPTDRSATDALLNANRYVDLVIPRGGKELIEYVRKNSLVPVIETGAGVCHTYFHEDGKVEFGEKIIHNAKTRKVSVCNSLDCLIIDESRINDLPKLCESLVNEKVIIYADDASYKALLNTYPQSLLTNADEQSFGTEFLDYKMSIKTVKGLDEAIEHINMYSSKHSETIISENLEAIHKFETLVDSACIYSNASTAFTDGAQFDLGAEIGISTQKMHARGPMALKELCTYKWIIKGNGQIR</sequence>
<dbReference type="InterPro" id="IPR016163">
    <property type="entry name" value="Ald_DH_C"/>
</dbReference>
<dbReference type="InterPro" id="IPR020593">
    <property type="entry name" value="G-glutamylP_reductase_CS"/>
</dbReference>
<dbReference type="Gene3D" id="3.40.309.10">
    <property type="entry name" value="Aldehyde Dehydrogenase, Chain A, domain 2"/>
    <property type="match status" value="1"/>
</dbReference>
<evidence type="ECO:0000256" key="7">
    <source>
        <dbReference type="HAMAP-Rule" id="MF_00412"/>
    </source>
</evidence>
<keyword evidence="7" id="KW-0963">Cytoplasm</keyword>
<keyword evidence="2 7" id="KW-0028">Amino-acid biosynthesis</keyword>
<comment type="catalytic activity">
    <reaction evidence="6 7">
        <text>L-glutamate 5-semialdehyde + phosphate + NADP(+) = L-glutamyl 5-phosphate + NADPH + H(+)</text>
        <dbReference type="Rhea" id="RHEA:19541"/>
        <dbReference type="ChEBI" id="CHEBI:15378"/>
        <dbReference type="ChEBI" id="CHEBI:43474"/>
        <dbReference type="ChEBI" id="CHEBI:57783"/>
        <dbReference type="ChEBI" id="CHEBI:58066"/>
        <dbReference type="ChEBI" id="CHEBI:58274"/>
        <dbReference type="ChEBI" id="CHEBI:58349"/>
        <dbReference type="EC" id="1.2.1.41"/>
    </reaction>
</comment>
<accession>A0A563D8Q5</accession>
<dbReference type="EMBL" id="SELH01000025">
    <property type="protein sequence ID" value="TWP26626.1"/>
    <property type="molecule type" value="Genomic_DNA"/>
</dbReference>
<keyword evidence="9" id="KW-1185">Reference proteome</keyword>
<protein>
    <recommendedName>
        <fullName evidence="7">Gamma-glutamyl phosphate reductase</fullName>
        <shortName evidence="7">GPR</shortName>
        <ecNumber evidence="7">1.2.1.41</ecNumber>
    </recommendedName>
    <alternativeName>
        <fullName evidence="7">Glutamate-5-semialdehyde dehydrogenase</fullName>
    </alternativeName>
    <alternativeName>
        <fullName evidence="7">Glutamyl-gamma-semialdehyde dehydrogenase</fullName>
        <shortName evidence="7">GSA dehydrogenase</shortName>
    </alternativeName>
</protein>
<evidence type="ECO:0000256" key="3">
    <source>
        <dbReference type="ARBA" id="ARBA00022650"/>
    </source>
</evidence>
<dbReference type="HAMAP" id="MF_00412">
    <property type="entry name" value="ProA"/>
    <property type="match status" value="1"/>
</dbReference>
<comment type="pathway">
    <text evidence="1 7">Amino-acid biosynthesis; L-proline biosynthesis; L-glutamate 5-semialdehyde from L-glutamate: step 2/2.</text>
</comment>
<dbReference type="Gene3D" id="3.40.605.10">
    <property type="entry name" value="Aldehyde Dehydrogenase, Chain A, domain 1"/>
    <property type="match status" value="1"/>
</dbReference>
<dbReference type="NCBIfam" id="NF001221">
    <property type="entry name" value="PRK00197.1"/>
    <property type="match status" value="1"/>
</dbReference>
<dbReference type="SUPFAM" id="SSF53720">
    <property type="entry name" value="ALDH-like"/>
    <property type="match status" value="1"/>
</dbReference>
<comment type="function">
    <text evidence="7">Catalyzes the NADPH-dependent reduction of L-glutamate 5-phosphate into L-glutamate 5-semialdehyde and phosphate. The product spontaneously undergoes cyclization to form 1-pyrroline-5-carboxylate.</text>
</comment>
<proteinExistence type="inferred from homology"/>